<accession>A0A848B5I2</accession>
<keyword evidence="2" id="KW-0808">Transferase</keyword>
<dbReference type="AlphaFoldDB" id="A0A848B5I2"/>
<dbReference type="Proteomes" id="UP000543804">
    <property type="component" value="Unassembled WGS sequence"/>
</dbReference>
<dbReference type="EMBL" id="JABAFA010000010">
    <property type="protein sequence ID" value="NMD98746.1"/>
    <property type="molecule type" value="Genomic_DNA"/>
</dbReference>
<dbReference type="Pfam" id="PF13712">
    <property type="entry name" value="Glyco_tranf_2_5"/>
    <property type="match status" value="1"/>
</dbReference>
<sequence length="61" mass="6997">MQDYTPDRLVSIIACVSNEQRWEQCAKRISSQVLPRGFHREYIPVRGAASICAGYNEGLRR</sequence>
<dbReference type="Gene3D" id="3.90.550.10">
    <property type="entry name" value="Spore Coat Polysaccharide Biosynthesis Protein SpsA, Chain A"/>
    <property type="match status" value="1"/>
</dbReference>
<proteinExistence type="predicted"/>
<organism evidence="2 3">
    <name type="scientific">Selenomonas bovis</name>
    <dbReference type="NCBI Taxonomy" id="416586"/>
    <lineage>
        <taxon>Bacteria</taxon>
        <taxon>Bacillati</taxon>
        <taxon>Bacillota</taxon>
        <taxon>Negativicutes</taxon>
        <taxon>Selenomonadales</taxon>
        <taxon>Selenomonadaceae</taxon>
        <taxon>Selenomonas</taxon>
    </lineage>
</organism>
<protein>
    <submittedName>
        <fullName evidence="2">Glycosyl transferase family 2</fullName>
    </submittedName>
</protein>
<dbReference type="RefSeq" id="WP_240950492.1">
    <property type="nucleotide sequence ID" value="NZ_JABAFA010000010.1"/>
</dbReference>
<evidence type="ECO:0000313" key="3">
    <source>
        <dbReference type="Proteomes" id="UP000543804"/>
    </source>
</evidence>
<evidence type="ECO:0000313" key="2">
    <source>
        <dbReference type="EMBL" id="NMD98746.1"/>
    </source>
</evidence>
<dbReference type="InterPro" id="IPR029044">
    <property type="entry name" value="Nucleotide-diphossugar_trans"/>
</dbReference>
<comment type="caution">
    <text evidence="2">The sequence shown here is derived from an EMBL/GenBank/DDBJ whole genome shotgun (WGS) entry which is preliminary data.</text>
</comment>
<dbReference type="GO" id="GO:0016740">
    <property type="term" value="F:transferase activity"/>
    <property type="evidence" value="ECO:0007669"/>
    <property type="project" value="UniProtKB-KW"/>
</dbReference>
<feature type="domain" description="Streptomycin biosynthesis protein StrF" evidence="1">
    <location>
        <begin position="12"/>
        <end position="60"/>
    </location>
</feature>
<keyword evidence="3" id="KW-1185">Reference proteome</keyword>
<gene>
    <name evidence="2" type="ORF">HF878_04500</name>
</gene>
<evidence type="ECO:0000259" key="1">
    <source>
        <dbReference type="Pfam" id="PF13712"/>
    </source>
</evidence>
<feature type="non-terminal residue" evidence="2">
    <location>
        <position position="61"/>
    </location>
</feature>
<name>A0A848B5I2_9FIRM</name>
<reference evidence="2 3" key="1">
    <citation type="submission" date="2020-04" db="EMBL/GenBank/DDBJ databases">
        <authorList>
            <person name="Hitch T.C.A."/>
            <person name="Wylensek D."/>
            <person name="Clavel T."/>
        </authorList>
    </citation>
    <scope>NUCLEOTIDE SEQUENCE [LARGE SCALE GENOMIC DNA]</scope>
    <source>
        <strain evidence="2 3">PG-130-P53-12</strain>
    </source>
</reference>
<dbReference type="InterPro" id="IPR059123">
    <property type="entry name" value="StrF_dom"/>
</dbReference>